<name>A0A401G700_9APHY</name>
<evidence type="ECO:0000256" key="1">
    <source>
        <dbReference type="SAM" id="MobiDB-lite"/>
    </source>
</evidence>
<feature type="region of interest" description="Disordered" evidence="1">
    <location>
        <begin position="14"/>
        <end position="79"/>
    </location>
</feature>
<sequence>MPLSISPVPEISISLASPEECRSEPFSPFSPKGQCFPHEEDDSSFRATLLSPPPLFSPRQLSPLRPADSPVKGQGLERDRFEAMMRASRERNIAIGSKRDVDLRKEIAIKVHKSKQAERRALFLSKVQAPPSPTATLTPKTPPESPAIFHYSLPSPGLTSPGEVFEMLALEETMERKPWVEQVDFRIHGHPVSTPSLRSAPLLRTKKQLPSLDQITARLASQGNFAAPAAGLQSARLPAFLQSARRIPAAQLRDDANISLSKSRPTPPPGVGRLQFPVRSLPDLPKIVIREPALYLPPTSPTLAPAPKLQIVTTVVPRTSSVSPSQFTESNLQAWEESSRQNTARNMLTRLRRRTMLPESTRETAAGEDEEERKVRRRSAPPELPRRERKGFSHPVLDLPGAF</sequence>
<comment type="caution">
    <text evidence="2">The sequence shown here is derived from an EMBL/GenBank/DDBJ whole genome shotgun (WGS) entry which is preliminary data.</text>
</comment>
<dbReference type="AlphaFoldDB" id="A0A401G700"/>
<keyword evidence="3" id="KW-1185">Reference proteome</keyword>
<evidence type="ECO:0000313" key="3">
    <source>
        <dbReference type="Proteomes" id="UP000287166"/>
    </source>
</evidence>
<dbReference type="OrthoDB" id="3250108at2759"/>
<gene>
    <name evidence="2" type="ORF">SCP_0108090</name>
</gene>
<protein>
    <submittedName>
        <fullName evidence="2">Uncharacterized protein</fullName>
    </submittedName>
</protein>
<feature type="region of interest" description="Disordered" evidence="1">
    <location>
        <begin position="354"/>
        <end position="403"/>
    </location>
</feature>
<dbReference type="EMBL" id="BFAD01000001">
    <property type="protein sequence ID" value="GBE77927.1"/>
    <property type="molecule type" value="Genomic_DNA"/>
</dbReference>
<reference evidence="2 3" key="1">
    <citation type="journal article" date="2018" name="Sci. Rep.">
        <title>Genome sequence of the cauliflower mushroom Sparassis crispa (Hanabiratake) and its association with beneficial usage.</title>
        <authorList>
            <person name="Kiyama R."/>
            <person name="Furutani Y."/>
            <person name="Kawaguchi K."/>
            <person name="Nakanishi T."/>
        </authorList>
    </citation>
    <scope>NUCLEOTIDE SEQUENCE [LARGE SCALE GENOMIC DNA]</scope>
</reference>
<dbReference type="InParanoid" id="A0A401G700"/>
<proteinExistence type="predicted"/>
<evidence type="ECO:0000313" key="2">
    <source>
        <dbReference type="EMBL" id="GBE77927.1"/>
    </source>
</evidence>
<organism evidence="2 3">
    <name type="scientific">Sparassis crispa</name>
    <dbReference type="NCBI Taxonomy" id="139825"/>
    <lineage>
        <taxon>Eukaryota</taxon>
        <taxon>Fungi</taxon>
        <taxon>Dikarya</taxon>
        <taxon>Basidiomycota</taxon>
        <taxon>Agaricomycotina</taxon>
        <taxon>Agaricomycetes</taxon>
        <taxon>Polyporales</taxon>
        <taxon>Sparassidaceae</taxon>
        <taxon>Sparassis</taxon>
    </lineage>
</organism>
<accession>A0A401G700</accession>
<dbReference type="RefSeq" id="XP_027608840.1">
    <property type="nucleotide sequence ID" value="XM_027753039.1"/>
</dbReference>
<dbReference type="Proteomes" id="UP000287166">
    <property type="component" value="Unassembled WGS sequence"/>
</dbReference>
<dbReference type="GeneID" id="38774844"/>